<dbReference type="EMBL" id="JAAGOA010000036">
    <property type="protein sequence ID" value="NEE04540.1"/>
    <property type="molecule type" value="Genomic_DNA"/>
</dbReference>
<sequence length="340" mass="36181">MTDWLPEQPMLGRPPEVGTLIYRTCADGDCVVNLLTPDGAEYALAEINPDLVAKIEQYGLGGAALSHEGKEMGVRVDAGFEVYQIGFNSPIGTLPRGPGGSRWEVMAWGVGSSQLCLAQTVDGKATAFSHNGVIYELEDDAGLPPIPAGSESAGCGVLADPIDTAVPPENRQRITEPLDTTHVAVFEAVDGAPPGTVIDFGDSDWGTAEVLRDRETLAGPRGVHEEVWQPGSGVDDDPLARRGFKVFTPHGDELRMTAVIAQGYHLGPEYARFDLPESTPEETWDYLALTHDGVAVSRKSALEDATDVFVLPADGGESRLLHTLPVDAEIVMPGAVVSDK</sequence>
<name>A0A6L9SKC4_9ACTN</name>
<dbReference type="Proteomes" id="UP000475214">
    <property type="component" value="Unassembled WGS sequence"/>
</dbReference>
<dbReference type="RefSeq" id="WP_163745088.1">
    <property type="nucleotide sequence ID" value="NZ_JAAGOA010000036.1"/>
</dbReference>
<dbReference type="AlphaFoldDB" id="A0A6L9SKC4"/>
<organism evidence="1 2">
    <name type="scientific">Phytoactinopolyspora halotolerans</name>
    <dbReference type="NCBI Taxonomy" id="1981512"/>
    <lineage>
        <taxon>Bacteria</taxon>
        <taxon>Bacillati</taxon>
        <taxon>Actinomycetota</taxon>
        <taxon>Actinomycetes</taxon>
        <taxon>Jiangellales</taxon>
        <taxon>Jiangellaceae</taxon>
        <taxon>Phytoactinopolyspora</taxon>
    </lineage>
</organism>
<proteinExistence type="predicted"/>
<gene>
    <name evidence="1" type="ORF">G1H10_30685</name>
</gene>
<protein>
    <submittedName>
        <fullName evidence="1">Uncharacterized protein</fullName>
    </submittedName>
</protein>
<keyword evidence="2" id="KW-1185">Reference proteome</keyword>
<evidence type="ECO:0000313" key="1">
    <source>
        <dbReference type="EMBL" id="NEE04540.1"/>
    </source>
</evidence>
<accession>A0A6L9SKC4</accession>
<evidence type="ECO:0000313" key="2">
    <source>
        <dbReference type="Proteomes" id="UP000475214"/>
    </source>
</evidence>
<comment type="caution">
    <text evidence="1">The sequence shown here is derived from an EMBL/GenBank/DDBJ whole genome shotgun (WGS) entry which is preliminary data.</text>
</comment>
<reference evidence="1 2" key="1">
    <citation type="submission" date="2020-02" db="EMBL/GenBank/DDBJ databases">
        <authorList>
            <person name="Li X.-J."/>
            <person name="Han X.-M."/>
        </authorList>
    </citation>
    <scope>NUCLEOTIDE SEQUENCE [LARGE SCALE GENOMIC DNA]</scope>
    <source>
        <strain evidence="1 2">CCTCC AB 2017055</strain>
    </source>
</reference>